<dbReference type="AlphaFoldDB" id="A0A4Y2HWY9"/>
<dbReference type="EMBL" id="BGPR01002226">
    <property type="protein sequence ID" value="GBM70037.1"/>
    <property type="molecule type" value="Genomic_DNA"/>
</dbReference>
<reference evidence="1 2" key="1">
    <citation type="journal article" date="2019" name="Sci. Rep.">
        <title>Orb-weaving spider Araneus ventricosus genome elucidates the spidroin gene catalogue.</title>
        <authorList>
            <person name="Kono N."/>
            <person name="Nakamura H."/>
            <person name="Ohtoshi R."/>
            <person name="Moran D.A.P."/>
            <person name="Shinohara A."/>
            <person name="Yoshida Y."/>
            <person name="Fujiwara M."/>
            <person name="Mori M."/>
            <person name="Tomita M."/>
            <person name="Arakawa K."/>
        </authorList>
    </citation>
    <scope>NUCLEOTIDE SEQUENCE [LARGE SCALE GENOMIC DNA]</scope>
</reference>
<keyword evidence="2" id="KW-1185">Reference proteome</keyword>
<sequence>MPLAFSHGSIVEVRSHQLQQSLLLMEKSKLSTVGKSLKFVIGKDLRKRQVKQLSLKNDSFLSGVLKVSEEMGIIDAILTKYYREINPAEELSIHQLFLDFFQLQQQDSKTVSVFLEYCSPQMSEAACDEALRKTKSQHSKASYGMRCVMDASHHSIKSIRECSMPNDAWFLSRVHFGSLKFKRH</sequence>
<proteinExistence type="predicted"/>
<organism evidence="1 2">
    <name type="scientific">Araneus ventricosus</name>
    <name type="common">Orbweaver spider</name>
    <name type="synonym">Epeira ventricosa</name>
    <dbReference type="NCBI Taxonomy" id="182803"/>
    <lineage>
        <taxon>Eukaryota</taxon>
        <taxon>Metazoa</taxon>
        <taxon>Ecdysozoa</taxon>
        <taxon>Arthropoda</taxon>
        <taxon>Chelicerata</taxon>
        <taxon>Arachnida</taxon>
        <taxon>Araneae</taxon>
        <taxon>Araneomorphae</taxon>
        <taxon>Entelegynae</taxon>
        <taxon>Araneoidea</taxon>
        <taxon>Araneidae</taxon>
        <taxon>Araneus</taxon>
    </lineage>
</organism>
<accession>A0A4Y2HWY9</accession>
<comment type="caution">
    <text evidence="1">The sequence shown here is derived from an EMBL/GenBank/DDBJ whole genome shotgun (WGS) entry which is preliminary data.</text>
</comment>
<gene>
    <name evidence="1" type="ORF">AVEN_220888_1</name>
</gene>
<evidence type="ECO:0000313" key="2">
    <source>
        <dbReference type="Proteomes" id="UP000499080"/>
    </source>
</evidence>
<protein>
    <submittedName>
        <fullName evidence="1">Uncharacterized protein</fullName>
    </submittedName>
</protein>
<dbReference type="Proteomes" id="UP000499080">
    <property type="component" value="Unassembled WGS sequence"/>
</dbReference>
<evidence type="ECO:0000313" key="1">
    <source>
        <dbReference type="EMBL" id="GBM70037.1"/>
    </source>
</evidence>
<name>A0A4Y2HWY9_ARAVE</name>